<keyword evidence="1" id="KW-0812">Transmembrane</keyword>
<proteinExistence type="predicted"/>
<comment type="caution">
    <text evidence="2">The sequence shown here is derived from an EMBL/GenBank/DDBJ whole genome shotgun (WGS) entry which is preliminary data.</text>
</comment>
<keyword evidence="3" id="KW-1185">Reference proteome</keyword>
<sequence length="267" mass="29373">MPDSPWFICAEDAWRAALRRIGGVLCIAFGRMRAEPLPFVVGAGCLYLWKLAFKLLPLERLTGGPLHAAAWSWSIAGALLELALFVVVADAMVRGDGERRVFGPGFPRRFLRTLPYAFCYYLCFGQAWGLLGWGVQWLAEPVFGKNSFFLWTASYHVGALPLLYLLGRFGFTLAGAAAGERVSFRRSWELSRPAAGALFLTALAWWAALRLPSDILVNGFPSSPFTGFYFRWLDLPARCGTAVLSWAVGAAWYRALRGVAEGPTPAG</sequence>
<gene>
    <name evidence="2" type="ORF">BerOc1_01361</name>
</gene>
<reference evidence="2 3" key="1">
    <citation type="submission" date="2015-09" db="EMBL/GenBank/DDBJ databases">
        <title>Genome of Desulfovibrio dechloracetivorans BerOc1, a mercury methylating strain isolated from highly hydrocarbons and metals contaminated coastal sediments.</title>
        <authorList>
            <person name="Goni Urriza M."/>
            <person name="Gassie C."/>
            <person name="Bouchez O."/>
            <person name="Klopp C."/>
            <person name="Ranchou-Peyruse A."/>
            <person name="Remy G."/>
        </authorList>
    </citation>
    <scope>NUCLEOTIDE SEQUENCE [LARGE SCALE GENOMIC DNA]</scope>
    <source>
        <strain evidence="2 3">BerOc1</strain>
    </source>
</reference>
<evidence type="ECO:0000256" key="1">
    <source>
        <dbReference type="SAM" id="Phobius"/>
    </source>
</evidence>
<protein>
    <submittedName>
        <fullName evidence="2">Uncharacterized protein</fullName>
    </submittedName>
</protein>
<evidence type="ECO:0000313" key="3">
    <source>
        <dbReference type="Proteomes" id="UP000181901"/>
    </source>
</evidence>
<feature type="transmembrane region" description="Helical" evidence="1">
    <location>
        <begin position="190"/>
        <end position="209"/>
    </location>
</feature>
<dbReference type="RefSeq" id="WP_071544952.1">
    <property type="nucleotide sequence ID" value="NZ_LKAQ01000004.1"/>
</dbReference>
<dbReference type="OrthoDB" id="9849464at2"/>
<name>A0A1J5MU96_9BACT</name>
<feature type="transmembrane region" description="Helical" evidence="1">
    <location>
        <begin position="155"/>
        <end position="178"/>
    </location>
</feature>
<keyword evidence="1" id="KW-0472">Membrane</keyword>
<dbReference type="Proteomes" id="UP000181901">
    <property type="component" value="Unassembled WGS sequence"/>
</dbReference>
<organism evidence="2 3">
    <name type="scientific">Pseudodesulfovibrio hydrargyri</name>
    <dbReference type="NCBI Taxonomy" id="2125990"/>
    <lineage>
        <taxon>Bacteria</taxon>
        <taxon>Pseudomonadati</taxon>
        <taxon>Thermodesulfobacteriota</taxon>
        <taxon>Desulfovibrionia</taxon>
        <taxon>Desulfovibrionales</taxon>
        <taxon>Desulfovibrionaceae</taxon>
    </lineage>
</organism>
<feature type="transmembrane region" description="Helical" evidence="1">
    <location>
        <begin position="114"/>
        <end position="135"/>
    </location>
</feature>
<accession>A0A1J5MU96</accession>
<dbReference type="EMBL" id="LKAQ01000004">
    <property type="protein sequence ID" value="OIQ49436.1"/>
    <property type="molecule type" value="Genomic_DNA"/>
</dbReference>
<evidence type="ECO:0000313" key="2">
    <source>
        <dbReference type="EMBL" id="OIQ49436.1"/>
    </source>
</evidence>
<keyword evidence="1" id="KW-1133">Transmembrane helix</keyword>
<feature type="transmembrane region" description="Helical" evidence="1">
    <location>
        <begin position="68"/>
        <end position="93"/>
    </location>
</feature>
<dbReference type="AlphaFoldDB" id="A0A1J5MU96"/>